<dbReference type="RefSeq" id="WP_116622120.1">
    <property type="nucleotide sequence ID" value="NZ_QURN01000001.1"/>
</dbReference>
<evidence type="ECO:0000259" key="1">
    <source>
        <dbReference type="Pfam" id="PF01261"/>
    </source>
</evidence>
<keyword evidence="3" id="KW-1185">Reference proteome</keyword>
<dbReference type="InterPro" id="IPR036237">
    <property type="entry name" value="Xyl_isomerase-like_sf"/>
</dbReference>
<dbReference type="InterPro" id="IPR013022">
    <property type="entry name" value="Xyl_isomerase-like_TIM-brl"/>
</dbReference>
<dbReference type="AlphaFoldDB" id="A0A371XJX3"/>
<sequence length="302" mass="33895">MSANPIPLGINLSFCVKRWVTADLWAPIVRDQLGLELVQFSYDLVDPMWPAALLDRHADAIRSQTDSHGITIHSAFIGLAHYTYSQLLHPDPDVRAYAEDWLGRAYAFAARAGITRVGGPLGAIASRIDGVEPDAIPEADYADLIDRMLRLAEHAKLEGLTELYVEPTPMRREWPWTVKQARRMANDVKGSAVPWSYCVDWGHGTFAPLYGSQAIDMEPWLTGLSDCITAIHIQQTDFQFDRHWDFTEKGKVDATDAAAIQRKAGLRHVPTFLEVFYPFERDDSSILQALRATTALLKRSYA</sequence>
<evidence type="ECO:0000313" key="3">
    <source>
        <dbReference type="Proteomes" id="UP000262379"/>
    </source>
</evidence>
<keyword evidence="2" id="KW-0413">Isomerase</keyword>
<dbReference type="EMBL" id="QURN01000001">
    <property type="protein sequence ID" value="RFC69499.1"/>
    <property type="molecule type" value="Genomic_DNA"/>
</dbReference>
<protein>
    <submittedName>
        <fullName evidence="2">Sugar phosphate isomerase/epimerase</fullName>
    </submittedName>
</protein>
<organism evidence="2 3">
    <name type="scientific">Mesorhizobium denitrificans</name>
    <dbReference type="NCBI Taxonomy" id="2294114"/>
    <lineage>
        <taxon>Bacteria</taxon>
        <taxon>Pseudomonadati</taxon>
        <taxon>Pseudomonadota</taxon>
        <taxon>Alphaproteobacteria</taxon>
        <taxon>Hyphomicrobiales</taxon>
        <taxon>Phyllobacteriaceae</taxon>
        <taxon>Mesorhizobium</taxon>
    </lineage>
</organism>
<comment type="caution">
    <text evidence="2">The sequence shown here is derived from an EMBL/GenBank/DDBJ whole genome shotgun (WGS) entry which is preliminary data.</text>
</comment>
<name>A0A371XJX3_9HYPH</name>
<proteinExistence type="predicted"/>
<dbReference type="GO" id="GO:0016853">
    <property type="term" value="F:isomerase activity"/>
    <property type="evidence" value="ECO:0007669"/>
    <property type="project" value="UniProtKB-KW"/>
</dbReference>
<dbReference type="Pfam" id="PF01261">
    <property type="entry name" value="AP_endonuc_2"/>
    <property type="match status" value="1"/>
</dbReference>
<dbReference type="Gene3D" id="3.20.20.150">
    <property type="entry name" value="Divalent-metal-dependent TIM barrel enzymes"/>
    <property type="match status" value="1"/>
</dbReference>
<dbReference type="SUPFAM" id="SSF51658">
    <property type="entry name" value="Xylose isomerase-like"/>
    <property type="match status" value="1"/>
</dbReference>
<dbReference type="Proteomes" id="UP000262379">
    <property type="component" value="Unassembled WGS sequence"/>
</dbReference>
<accession>A0A371XJX3</accession>
<feature type="domain" description="Xylose isomerase-like TIM barrel" evidence="1">
    <location>
        <begin position="33"/>
        <end position="278"/>
    </location>
</feature>
<gene>
    <name evidence="2" type="ORF">DY251_01865</name>
</gene>
<reference evidence="3" key="1">
    <citation type="submission" date="2018-08" db="EMBL/GenBank/DDBJ databases">
        <authorList>
            <person name="Im W.T."/>
        </authorList>
    </citation>
    <scope>NUCLEOTIDE SEQUENCE [LARGE SCALE GENOMIC DNA]</scope>
    <source>
        <strain evidence="3">LA-28</strain>
    </source>
</reference>
<evidence type="ECO:0000313" key="2">
    <source>
        <dbReference type="EMBL" id="RFC69499.1"/>
    </source>
</evidence>